<dbReference type="EMBL" id="JRLX01000006">
    <property type="protein sequence ID" value="KGO87032.1"/>
    <property type="molecule type" value="Genomic_DNA"/>
</dbReference>
<evidence type="ECO:0000256" key="1">
    <source>
        <dbReference type="SAM" id="Phobius"/>
    </source>
</evidence>
<dbReference type="Pfam" id="PF13181">
    <property type="entry name" value="TPR_8"/>
    <property type="match status" value="1"/>
</dbReference>
<protein>
    <recommendedName>
        <fullName evidence="4">HTH luxR-type domain-containing protein</fullName>
    </recommendedName>
</protein>
<gene>
    <name evidence="2" type="ORF">Q765_07405</name>
</gene>
<accession>A0A0A2M306</accession>
<dbReference type="AlphaFoldDB" id="A0A0A2M306"/>
<dbReference type="GO" id="GO:0003677">
    <property type="term" value="F:DNA binding"/>
    <property type="evidence" value="ECO:0007669"/>
    <property type="project" value="InterPro"/>
</dbReference>
<dbReference type="InterPro" id="IPR011990">
    <property type="entry name" value="TPR-like_helical_dom_sf"/>
</dbReference>
<keyword evidence="1" id="KW-1133">Transmembrane helix</keyword>
<keyword evidence="1" id="KW-0472">Membrane</keyword>
<dbReference type="RefSeq" id="WP_020212963.1">
    <property type="nucleotide sequence ID" value="NZ_JRLX01000006.1"/>
</dbReference>
<name>A0A0A2M306_9FLAO</name>
<keyword evidence="1" id="KW-0812">Transmembrane</keyword>
<dbReference type="SUPFAM" id="SSF48452">
    <property type="entry name" value="TPR-like"/>
    <property type="match status" value="1"/>
</dbReference>
<reference evidence="2 3" key="1">
    <citation type="submission" date="2013-09" db="EMBL/GenBank/DDBJ databases">
        <authorList>
            <person name="Zeng Z."/>
            <person name="Chen C."/>
        </authorList>
    </citation>
    <scope>NUCLEOTIDE SEQUENCE [LARGE SCALE GENOMIC DNA]</scope>
    <source>
        <strain evidence="2 3">WB 3.3-2</strain>
    </source>
</reference>
<evidence type="ECO:0000313" key="2">
    <source>
        <dbReference type="EMBL" id="KGO87032.1"/>
    </source>
</evidence>
<keyword evidence="3" id="KW-1185">Reference proteome</keyword>
<dbReference type="OrthoDB" id="1090267at2"/>
<comment type="caution">
    <text evidence="2">The sequence shown here is derived from an EMBL/GenBank/DDBJ whole genome shotgun (WGS) entry which is preliminary data.</text>
</comment>
<sequence length="530" mass="60713">MLVPKSAIKIIFFYILLITCNGVVGQTGVQKPGVKASINALLKNAGKFNFSDPAKSLSYINEALKYKNDISDKQLLYLYKIATVACINHQANLLAIDYGYKALALQKKIDPSQMHFIYNNIGCAYMQLKDIEKSRKFLNKSLEGLKQSIAKGTLKEKEVEAYLVYSNLIVIEMEDENYTRALQMLYIYNKQSVRLKDTSGIIITYQNLASVYNSLKQPDSSKFYSDKGIALAIKSNRLPELTYLYHNRGMNDTLAAKDSAIFYLEKSFALGSKKHLNDAKLSSAKALANLYEQRDNYQRSNYLLHIVNSLSEQELSQQNKKKIELLEFENNQKIKQQEALITAQKRENVLTFSFILLVPVSIIGFLMYRLQRIKTRQRKIENELLLQKMEGKNKELTSNAIQIMQASEIMDYTQKGLSQLKTVIDTPNNKMLTQIISDLKKGNQSFNKKEFEKLFVETDEEFYKKLLTRYPTLTKNEIRLCAFAKMNFSTKEISAITQQSSNSILVARSRLRKKLGMADSVSLTVFFKSF</sequence>
<organism evidence="2 3">
    <name type="scientific">Flavobacterium rivuli WB 3.3-2 = DSM 21788</name>
    <dbReference type="NCBI Taxonomy" id="1121895"/>
    <lineage>
        <taxon>Bacteria</taxon>
        <taxon>Pseudomonadati</taxon>
        <taxon>Bacteroidota</taxon>
        <taxon>Flavobacteriia</taxon>
        <taxon>Flavobacteriales</taxon>
        <taxon>Flavobacteriaceae</taxon>
        <taxon>Flavobacterium</taxon>
    </lineage>
</organism>
<dbReference type="Proteomes" id="UP000030152">
    <property type="component" value="Unassembled WGS sequence"/>
</dbReference>
<evidence type="ECO:0008006" key="4">
    <source>
        <dbReference type="Google" id="ProtNLM"/>
    </source>
</evidence>
<dbReference type="Gene3D" id="1.25.40.10">
    <property type="entry name" value="Tetratricopeptide repeat domain"/>
    <property type="match status" value="2"/>
</dbReference>
<proteinExistence type="predicted"/>
<dbReference type="GO" id="GO:0006355">
    <property type="term" value="P:regulation of DNA-templated transcription"/>
    <property type="evidence" value="ECO:0007669"/>
    <property type="project" value="InterPro"/>
</dbReference>
<dbReference type="InterPro" id="IPR019734">
    <property type="entry name" value="TPR_rpt"/>
</dbReference>
<dbReference type="eggNOG" id="COG0457">
    <property type="taxonomic scope" value="Bacteria"/>
</dbReference>
<dbReference type="InterPro" id="IPR016032">
    <property type="entry name" value="Sig_transdc_resp-reg_C-effctor"/>
</dbReference>
<dbReference type="STRING" id="1121895.GCA_000378485_01808"/>
<feature type="transmembrane region" description="Helical" evidence="1">
    <location>
        <begin position="349"/>
        <end position="370"/>
    </location>
</feature>
<evidence type="ECO:0000313" key="3">
    <source>
        <dbReference type="Proteomes" id="UP000030152"/>
    </source>
</evidence>
<dbReference type="SUPFAM" id="SSF46894">
    <property type="entry name" value="C-terminal effector domain of the bipartite response regulators"/>
    <property type="match status" value="1"/>
</dbReference>